<dbReference type="PANTHER" id="PTHR43692">
    <property type="entry name" value="UDP-N-ACETYLMURAMOYLALANINE--D-GLUTAMATE LIGASE"/>
    <property type="match status" value="1"/>
</dbReference>
<dbReference type="GO" id="GO:0008360">
    <property type="term" value="P:regulation of cell shape"/>
    <property type="evidence" value="ECO:0007669"/>
    <property type="project" value="InterPro"/>
</dbReference>
<dbReference type="PANTHER" id="PTHR43692:SF1">
    <property type="entry name" value="UDP-N-ACETYLMURAMOYLALANINE--D-GLUTAMATE LIGASE"/>
    <property type="match status" value="1"/>
</dbReference>
<protein>
    <recommendedName>
        <fullName evidence="4">Mur ligase central domain-containing protein</fullName>
    </recommendedName>
</protein>
<evidence type="ECO:0000256" key="2">
    <source>
        <dbReference type="ARBA" id="ARBA00022741"/>
    </source>
</evidence>
<dbReference type="InterPro" id="IPR005762">
    <property type="entry name" value="MurD"/>
</dbReference>
<dbReference type="Pfam" id="PF08245">
    <property type="entry name" value="Mur_ligase_M"/>
    <property type="match status" value="1"/>
</dbReference>
<evidence type="ECO:0000256" key="3">
    <source>
        <dbReference type="ARBA" id="ARBA00022840"/>
    </source>
</evidence>
<dbReference type="InterPro" id="IPR036565">
    <property type="entry name" value="Mur-like_cat_sf"/>
</dbReference>
<dbReference type="SUPFAM" id="SSF51984">
    <property type="entry name" value="MurCD N-terminal domain"/>
    <property type="match status" value="1"/>
</dbReference>
<keyword evidence="2" id="KW-0547">Nucleotide-binding</keyword>
<sequence>MNREFFASKKVLVMGLGRFGGGVDVAKFACSAGAKVIITDLASAEQLRDSINQLKDCSNIEYHLGSHNAADFEQADIIIVNPAVAPDNEFLKLARRHNKFISTQINIFFELCPAPIIGITGANGKSTTTALTAHLLRAGVGQKKFKYRKVWLSGNIGNEPLLAAFDEIRADDLVVLELSSFQTEQLAQIQKGPKVALLTNLTPNHL</sequence>
<dbReference type="EMBL" id="BARS01019704">
    <property type="protein sequence ID" value="GAF93814.1"/>
    <property type="molecule type" value="Genomic_DNA"/>
</dbReference>
<dbReference type="SUPFAM" id="SSF53623">
    <property type="entry name" value="MurD-like peptide ligases, catalytic domain"/>
    <property type="match status" value="1"/>
</dbReference>
<keyword evidence="3" id="KW-0067">ATP-binding</keyword>
<reference evidence="5" key="1">
    <citation type="journal article" date="2014" name="Front. Microbiol.">
        <title>High frequency of phylogenetically diverse reductive dehalogenase-homologous genes in deep subseafloor sedimentary metagenomes.</title>
        <authorList>
            <person name="Kawai M."/>
            <person name="Futagami T."/>
            <person name="Toyoda A."/>
            <person name="Takaki Y."/>
            <person name="Nishi S."/>
            <person name="Hori S."/>
            <person name="Arai W."/>
            <person name="Tsubouchi T."/>
            <person name="Morono Y."/>
            <person name="Uchiyama I."/>
            <person name="Ito T."/>
            <person name="Fujiyama A."/>
            <person name="Inagaki F."/>
            <person name="Takami H."/>
        </authorList>
    </citation>
    <scope>NUCLEOTIDE SEQUENCE</scope>
    <source>
        <strain evidence="5">Expedition CK06-06</strain>
    </source>
</reference>
<evidence type="ECO:0000259" key="4">
    <source>
        <dbReference type="Pfam" id="PF08245"/>
    </source>
</evidence>
<dbReference type="Gene3D" id="3.40.1190.10">
    <property type="entry name" value="Mur-like, catalytic domain"/>
    <property type="match status" value="1"/>
</dbReference>
<organism evidence="5">
    <name type="scientific">marine sediment metagenome</name>
    <dbReference type="NCBI Taxonomy" id="412755"/>
    <lineage>
        <taxon>unclassified sequences</taxon>
        <taxon>metagenomes</taxon>
        <taxon>ecological metagenomes</taxon>
    </lineage>
</organism>
<accession>X0TKP0</accession>
<dbReference type="AlphaFoldDB" id="X0TKP0"/>
<evidence type="ECO:0000256" key="1">
    <source>
        <dbReference type="ARBA" id="ARBA00022598"/>
    </source>
</evidence>
<dbReference type="GO" id="GO:0005737">
    <property type="term" value="C:cytoplasm"/>
    <property type="evidence" value="ECO:0007669"/>
    <property type="project" value="InterPro"/>
</dbReference>
<dbReference type="Gene3D" id="3.40.50.720">
    <property type="entry name" value="NAD(P)-binding Rossmann-like Domain"/>
    <property type="match status" value="1"/>
</dbReference>
<dbReference type="GO" id="GO:0005524">
    <property type="term" value="F:ATP binding"/>
    <property type="evidence" value="ECO:0007669"/>
    <property type="project" value="UniProtKB-KW"/>
</dbReference>
<comment type="caution">
    <text evidence="5">The sequence shown here is derived from an EMBL/GenBank/DDBJ whole genome shotgun (WGS) entry which is preliminary data.</text>
</comment>
<dbReference type="GO" id="GO:0051301">
    <property type="term" value="P:cell division"/>
    <property type="evidence" value="ECO:0007669"/>
    <property type="project" value="InterPro"/>
</dbReference>
<proteinExistence type="predicted"/>
<dbReference type="InterPro" id="IPR013221">
    <property type="entry name" value="Mur_ligase_cen"/>
</dbReference>
<evidence type="ECO:0000313" key="5">
    <source>
        <dbReference type="EMBL" id="GAF93814.1"/>
    </source>
</evidence>
<keyword evidence="1" id="KW-0436">Ligase</keyword>
<gene>
    <name evidence="5" type="ORF">S01H1_31882</name>
</gene>
<dbReference type="Pfam" id="PF21799">
    <property type="entry name" value="MurD-like_N"/>
    <property type="match status" value="1"/>
</dbReference>
<feature type="domain" description="Mur ligase central" evidence="4">
    <location>
        <begin position="119"/>
        <end position="206"/>
    </location>
</feature>
<name>X0TKP0_9ZZZZ</name>
<dbReference type="GO" id="GO:0008764">
    <property type="term" value="F:UDP-N-acetylmuramoylalanine-D-glutamate ligase activity"/>
    <property type="evidence" value="ECO:0007669"/>
    <property type="project" value="InterPro"/>
</dbReference>
<feature type="non-terminal residue" evidence="5">
    <location>
        <position position="206"/>
    </location>
</feature>